<evidence type="ECO:0000256" key="7">
    <source>
        <dbReference type="ARBA" id="ARBA00022918"/>
    </source>
</evidence>
<keyword evidence="12" id="KW-1185">Reference proteome</keyword>
<gene>
    <name evidence="11" type="ORF">AVEN_187597_1</name>
</gene>
<keyword evidence="2" id="KW-0479">Metal-binding</keyword>
<name>A0A4Y2FR93_ARAVE</name>
<dbReference type="OrthoDB" id="6732280at2759"/>
<dbReference type="PANTHER" id="PTHR42648:SF11">
    <property type="entry name" value="TRANSPOSON TY4-P GAG-POL POLYPROTEIN"/>
    <property type="match status" value="1"/>
</dbReference>
<keyword evidence="5" id="KW-0460">Magnesium</keyword>
<evidence type="ECO:0000313" key="11">
    <source>
        <dbReference type="EMBL" id="GBM44000.1"/>
    </source>
</evidence>
<keyword evidence="8" id="KW-0548">Nucleotidyltransferase</keyword>
<evidence type="ECO:0000256" key="8">
    <source>
        <dbReference type="ARBA" id="ARBA00022932"/>
    </source>
</evidence>
<dbReference type="GO" id="GO:0046872">
    <property type="term" value="F:metal ion binding"/>
    <property type="evidence" value="ECO:0007669"/>
    <property type="project" value="UniProtKB-KW"/>
</dbReference>
<evidence type="ECO:0000259" key="10">
    <source>
        <dbReference type="Pfam" id="PF25597"/>
    </source>
</evidence>
<dbReference type="GO" id="GO:0015074">
    <property type="term" value="P:DNA integration"/>
    <property type="evidence" value="ECO:0007669"/>
    <property type="project" value="UniProtKB-KW"/>
</dbReference>
<evidence type="ECO:0000256" key="9">
    <source>
        <dbReference type="ARBA" id="ARBA00023172"/>
    </source>
</evidence>
<dbReference type="GO" id="GO:0004519">
    <property type="term" value="F:endonuclease activity"/>
    <property type="evidence" value="ECO:0007669"/>
    <property type="project" value="UniProtKB-KW"/>
</dbReference>
<evidence type="ECO:0000256" key="1">
    <source>
        <dbReference type="ARBA" id="ARBA00022722"/>
    </source>
</evidence>
<dbReference type="PANTHER" id="PTHR42648">
    <property type="entry name" value="TRANSPOSASE, PUTATIVE-RELATED"/>
    <property type="match status" value="1"/>
</dbReference>
<organism evidence="11 12">
    <name type="scientific">Araneus ventricosus</name>
    <name type="common">Orbweaver spider</name>
    <name type="synonym">Epeira ventricosa</name>
    <dbReference type="NCBI Taxonomy" id="182803"/>
    <lineage>
        <taxon>Eukaryota</taxon>
        <taxon>Metazoa</taxon>
        <taxon>Ecdysozoa</taxon>
        <taxon>Arthropoda</taxon>
        <taxon>Chelicerata</taxon>
        <taxon>Arachnida</taxon>
        <taxon>Araneae</taxon>
        <taxon>Araneomorphae</taxon>
        <taxon>Entelegynae</taxon>
        <taxon>Araneoidea</taxon>
        <taxon>Araneidae</taxon>
        <taxon>Araneus</taxon>
    </lineage>
</organism>
<reference evidence="11 12" key="1">
    <citation type="journal article" date="2019" name="Sci. Rep.">
        <title>Orb-weaving spider Araneus ventricosus genome elucidates the spidroin gene catalogue.</title>
        <authorList>
            <person name="Kono N."/>
            <person name="Nakamura H."/>
            <person name="Ohtoshi R."/>
            <person name="Moran D.A.P."/>
            <person name="Shinohara A."/>
            <person name="Yoshida Y."/>
            <person name="Fujiwara M."/>
            <person name="Mori M."/>
            <person name="Tomita M."/>
            <person name="Arakawa K."/>
        </authorList>
    </citation>
    <scope>NUCLEOTIDE SEQUENCE [LARGE SCALE GENOMIC DNA]</scope>
</reference>
<dbReference type="GO" id="GO:0006310">
    <property type="term" value="P:DNA recombination"/>
    <property type="evidence" value="ECO:0007669"/>
    <property type="project" value="UniProtKB-KW"/>
</dbReference>
<proteinExistence type="predicted"/>
<keyword evidence="8" id="KW-0239">DNA-directed DNA polymerase</keyword>
<protein>
    <recommendedName>
        <fullName evidence="10">Retroviral polymerase SH3-like domain-containing protein</fullName>
    </recommendedName>
</protein>
<dbReference type="Pfam" id="PF25597">
    <property type="entry name" value="SH3_retrovirus"/>
    <property type="match status" value="1"/>
</dbReference>
<dbReference type="InterPro" id="IPR039537">
    <property type="entry name" value="Retrotran_Ty1/copia-like"/>
</dbReference>
<evidence type="ECO:0000256" key="3">
    <source>
        <dbReference type="ARBA" id="ARBA00022759"/>
    </source>
</evidence>
<evidence type="ECO:0000313" key="12">
    <source>
        <dbReference type="Proteomes" id="UP000499080"/>
    </source>
</evidence>
<keyword evidence="1" id="KW-0540">Nuclease</keyword>
<dbReference type="GO" id="GO:0003964">
    <property type="term" value="F:RNA-directed DNA polymerase activity"/>
    <property type="evidence" value="ECO:0007669"/>
    <property type="project" value="UniProtKB-KW"/>
</dbReference>
<keyword evidence="6" id="KW-0229">DNA integration</keyword>
<evidence type="ECO:0000256" key="2">
    <source>
        <dbReference type="ARBA" id="ARBA00022723"/>
    </source>
</evidence>
<sequence length="198" mass="22694">MKLKDDLVGDLYILRIEEKKDNAVSTAIANANYTKTRLPSKSLQGKSPYELWYGRVPNIGYFKIFSCEAFVRNNKKNREKFELRAQKGIFLEYSDNSKAYRVCITEVKRMEITHSVKFLENNSLTPLEENIDFSPSHDGVMKTDKECQPLSIPAPINSQKRSIPESEDDVTLELKPELSISEEHKNFGTKLQTWAGPT</sequence>
<keyword evidence="9" id="KW-0233">DNA recombination</keyword>
<feature type="domain" description="Retroviral polymerase SH3-like" evidence="10">
    <location>
        <begin position="67"/>
        <end position="124"/>
    </location>
</feature>
<dbReference type="AlphaFoldDB" id="A0A4Y2FR93"/>
<dbReference type="GO" id="GO:0016787">
    <property type="term" value="F:hydrolase activity"/>
    <property type="evidence" value="ECO:0007669"/>
    <property type="project" value="UniProtKB-KW"/>
</dbReference>
<dbReference type="Proteomes" id="UP000499080">
    <property type="component" value="Unassembled WGS sequence"/>
</dbReference>
<accession>A0A4Y2FR93</accession>
<dbReference type="InterPro" id="IPR057670">
    <property type="entry name" value="SH3_retrovirus"/>
</dbReference>
<dbReference type="GO" id="GO:0003887">
    <property type="term" value="F:DNA-directed DNA polymerase activity"/>
    <property type="evidence" value="ECO:0007669"/>
    <property type="project" value="UniProtKB-KW"/>
</dbReference>
<keyword evidence="3" id="KW-0255">Endonuclease</keyword>
<keyword evidence="4" id="KW-0378">Hydrolase</keyword>
<dbReference type="EMBL" id="BGPR01001051">
    <property type="protein sequence ID" value="GBM44000.1"/>
    <property type="molecule type" value="Genomic_DNA"/>
</dbReference>
<evidence type="ECO:0000256" key="4">
    <source>
        <dbReference type="ARBA" id="ARBA00022801"/>
    </source>
</evidence>
<keyword evidence="8" id="KW-0808">Transferase</keyword>
<keyword evidence="7" id="KW-0695">RNA-directed DNA polymerase</keyword>
<evidence type="ECO:0000256" key="5">
    <source>
        <dbReference type="ARBA" id="ARBA00022842"/>
    </source>
</evidence>
<comment type="caution">
    <text evidence="11">The sequence shown here is derived from an EMBL/GenBank/DDBJ whole genome shotgun (WGS) entry which is preliminary data.</text>
</comment>
<evidence type="ECO:0000256" key="6">
    <source>
        <dbReference type="ARBA" id="ARBA00022908"/>
    </source>
</evidence>